<name>A0A2P5CYN2_TREOI</name>
<sequence length="122" mass="12931">MAHKLALLYQVALVAALMLLAAPSRVDAASNITCEQVTTWLTPCISYGVFGGTVAPECCQGIKDLNAAYHTKDDIRAACTCIQNGAAMIPGIDYDRINNIPGLCGTSCPYKVYPSTDCSKVV</sequence>
<evidence type="ECO:0000313" key="9">
    <source>
        <dbReference type="EMBL" id="PON66158.1"/>
    </source>
</evidence>
<reference evidence="10" key="1">
    <citation type="submission" date="2016-06" db="EMBL/GenBank/DDBJ databases">
        <title>Parallel loss of symbiosis genes in relatives of nitrogen-fixing non-legume Parasponia.</title>
        <authorList>
            <person name="Van Velzen R."/>
            <person name="Holmer R."/>
            <person name="Bu F."/>
            <person name="Rutten L."/>
            <person name="Van Zeijl A."/>
            <person name="Liu W."/>
            <person name="Santuari L."/>
            <person name="Cao Q."/>
            <person name="Sharma T."/>
            <person name="Shen D."/>
            <person name="Roswanjaya Y."/>
            <person name="Wardhani T."/>
            <person name="Kalhor M.S."/>
            <person name="Jansen J."/>
            <person name="Van den Hoogen J."/>
            <person name="Gungor B."/>
            <person name="Hartog M."/>
            <person name="Hontelez J."/>
            <person name="Verver J."/>
            <person name="Yang W.-C."/>
            <person name="Schijlen E."/>
            <person name="Repin R."/>
            <person name="Schilthuizen M."/>
            <person name="Schranz E."/>
            <person name="Heidstra R."/>
            <person name="Miyata K."/>
            <person name="Fedorova E."/>
            <person name="Kohlen W."/>
            <person name="Bisseling T."/>
            <person name="Smit S."/>
            <person name="Geurts R."/>
        </authorList>
    </citation>
    <scope>NUCLEOTIDE SEQUENCE [LARGE SCALE GENOMIC DNA]</scope>
    <source>
        <strain evidence="10">cv. RG33-2</strain>
    </source>
</reference>
<proteinExistence type="inferred from homology"/>
<keyword evidence="10" id="KW-1185">Reference proteome</keyword>
<keyword evidence="3 6" id="KW-0813">Transport</keyword>
<evidence type="ECO:0000256" key="5">
    <source>
        <dbReference type="ARBA" id="ARBA00023157"/>
    </source>
</evidence>
<comment type="function">
    <text evidence="1 6">Plant non-specific lipid-transfer proteins transfer phospholipids as well as galactolipids across membranes. May play a role in wax or cutin deposition in the cell walls of expanding epidermal cells and certain secretory tissues.</text>
</comment>
<feature type="domain" description="Bifunctional inhibitor/plant lipid transfer protein/seed storage helical" evidence="8">
    <location>
        <begin position="34"/>
        <end position="118"/>
    </location>
</feature>
<gene>
    <name evidence="9" type="ORF">TorRG33x02_268510</name>
</gene>
<dbReference type="Gene3D" id="1.10.110.10">
    <property type="entry name" value="Plant lipid-transfer and hydrophobic proteins"/>
    <property type="match status" value="1"/>
</dbReference>
<dbReference type="Pfam" id="PF00234">
    <property type="entry name" value="Tryp_alpha_amyl"/>
    <property type="match status" value="1"/>
</dbReference>
<dbReference type="EMBL" id="JXTC01000314">
    <property type="protein sequence ID" value="PON66158.1"/>
    <property type="molecule type" value="Genomic_DNA"/>
</dbReference>
<dbReference type="SUPFAM" id="SSF47699">
    <property type="entry name" value="Bifunctional inhibitor/lipid-transfer protein/seed storage 2S albumin"/>
    <property type="match status" value="1"/>
</dbReference>
<evidence type="ECO:0000256" key="4">
    <source>
        <dbReference type="ARBA" id="ARBA00023121"/>
    </source>
</evidence>
<dbReference type="InterPro" id="IPR036312">
    <property type="entry name" value="Bifun_inhib/LTP/seed_sf"/>
</dbReference>
<dbReference type="InterPro" id="IPR000528">
    <property type="entry name" value="Plant_nsLTP"/>
</dbReference>
<dbReference type="STRING" id="63057.A0A2P5CYN2"/>
<dbReference type="InterPro" id="IPR016140">
    <property type="entry name" value="Bifunc_inhib/LTP/seed_store"/>
</dbReference>
<dbReference type="AlphaFoldDB" id="A0A2P5CYN2"/>
<dbReference type="PANTHER" id="PTHR33076">
    <property type="entry name" value="NON-SPECIFIC LIPID-TRANSFER PROTEIN 2-RELATED"/>
    <property type="match status" value="1"/>
</dbReference>
<dbReference type="GO" id="GO:0006869">
    <property type="term" value="P:lipid transport"/>
    <property type="evidence" value="ECO:0007669"/>
    <property type="project" value="InterPro"/>
</dbReference>
<evidence type="ECO:0000256" key="7">
    <source>
        <dbReference type="SAM" id="SignalP"/>
    </source>
</evidence>
<dbReference type="PRINTS" id="PR00382">
    <property type="entry name" value="LIPIDTRNSFER"/>
</dbReference>
<protein>
    <recommendedName>
        <fullName evidence="6">Non-specific lipid-transfer protein</fullName>
    </recommendedName>
</protein>
<evidence type="ECO:0000256" key="2">
    <source>
        <dbReference type="ARBA" id="ARBA00009748"/>
    </source>
</evidence>
<dbReference type="Proteomes" id="UP000237000">
    <property type="component" value="Unassembled WGS sequence"/>
</dbReference>
<feature type="chain" id="PRO_5015165293" description="Non-specific lipid-transfer protein" evidence="7">
    <location>
        <begin position="29"/>
        <end position="122"/>
    </location>
</feature>
<keyword evidence="7" id="KW-0732">Signal</keyword>
<dbReference type="CDD" id="cd01960">
    <property type="entry name" value="nsLTP1"/>
    <property type="match status" value="1"/>
</dbReference>
<organism evidence="9 10">
    <name type="scientific">Trema orientale</name>
    <name type="common">Charcoal tree</name>
    <name type="synonym">Celtis orientalis</name>
    <dbReference type="NCBI Taxonomy" id="63057"/>
    <lineage>
        <taxon>Eukaryota</taxon>
        <taxon>Viridiplantae</taxon>
        <taxon>Streptophyta</taxon>
        <taxon>Embryophyta</taxon>
        <taxon>Tracheophyta</taxon>
        <taxon>Spermatophyta</taxon>
        <taxon>Magnoliopsida</taxon>
        <taxon>eudicotyledons</taxon>
        <taxon>Gunneridae</taxon>
        <taxon>Pentapetalae</taxon>
        <taxon>rosids</taxon>
        <taxon>fabids</taxon>
        <taxon>Rosales</taxon>
        <taxon>Cannabaceae</taxon>
        <taxon>Trema</taxon>
    </lineage>
</organism>
<dbReference type="SMART" id="SM00499">
    <property type="entry name" value="AAI"/>
    <property type="match status" value="1"/>
</dbReference>
<keyword evidence="4 6" id="KW-0446">Lipid-binding</keyword>
<comment type="similarity">
    <text evidence="2 6">Belongs to the plant LTP family.</text>
</comment>
<dbReference type="GO" id="GO:0008289">
    <property type="term" value="F:lipid binding"/>
    <property type="evidence" value="ECO:0007669"/>
    <property type="project" value="UniProtKB-KW"/>
</dbReference>
<comment type="caution">
    <text evidence="9">The sequence shown here is derived from an EMBL/GenBank/DDBJ whole genome shotgun (WGS) entry which is preliminary data.</text>
</comment>
<feature type="signal peptide" evidence="7">
    <location>
        <begin position="1"/>
        <end position="28"/>
    </location>
</feature>
<dbReference type="OrthoDB" id="649864at2759"/>
<evidence type="ECO:0000313" key="10">
    <source>
        <dbReference type="Proteomes" id="UP000237000"/>
    </source>
</evidence>
<keyword evidence="5" id="KW-1015">Disulfide bond</keyword>
<evidence type="ECO:0000256" key="6">
    <source>
        <dbReference type="RuleBase" id="RU000628"/>
    </source>
</evidence>
<evidence type="ECO:0000256" key="3">
    <source>
        <dbReference type="ARBA" id="ARBA00022448"/>
    </source>
</evidence>
<dbReference type="InParanoid" id="A0A2P5CYN2"/>
<evidence type="ECO:0000256" key="1">
    <source>
        <dbReference type="ARBA" id="ARBA00003211"/>
    </source>
</evidence>
<evidence type="ECO:0000259" key="8">
    <source>
        <dbReference type="SMART" id="SM00499"/>
    </source>
</evidence>
<accession>A0A2P5CYN2</accession>